<proteinExistence type="predicted"/>
<dbReference type="EMBL" id="CH991576">
    <property type="protein sequence ID" value="EDQ85158.1"/>
    <property type="molecule type" value="Genomic_DNA"/>
</dbReference>
<dbReference type="GeneID" id="5895281"/>
<dbReference type="Gene3D" id="2.60.120.920">
    <property type="match status" value="1"/>
</dbReference>
<accession>A9VBB3</accession>
<name>A9VBB3_MONBE</name>
<dbReference type="Proteomes" id="UP000001357">
    <property type="component" value="Unassembled WGS sequence"/>
</dbReference>
<protein>
    <recommendedName>
        <fullName evidence="4">B30.2/SPRY domain-containing protein</fullName>
    </recommendedName>
</protein>
<dbReference type="KEGG" id="mbr:MONBRDRAFT_12131"/>
<dbReference type="RefSeq" id="XP_001749983.1">
    <property type="nucleotide sequence ID" value="XM_001749931.1"/>
</dbReference>
<dbReference type="InterPro" id="IPR013320">
    <property type="entry name" value="ConA-like_dom_sf"/>
</dbReference>
<organism evidence="2 3">
    <name type="scientific">Monosiga brevicollis</name>
    <name type="common">Choanoflagellate</name>
    <dbReference type="NCBI Taxonomy" id="81824"/>
    <lineage>
        <taxon>Eukaryota</taxon>
        <taxon>Choanoflagellata</taxon>
        <taxon>Craspedida</taxon>
        <taxon>Salpingoecidae</taxon>
        <taxon>Monosiga</taxon>
    </lineage>
</organism>
<dbReference type="SUPFAM" id="SSF49899">
    <property type="entry name" value="Concanavalin A-like lectins/glucanases"/>
    <property type="match status" value="1"/>
</dbReference>
<evidence type="ECO:0008006" key="4">
    <source>
        <dbReference type="Google" id="ProtNLM"/>
    </source>
</evidence>
<dbReference type="InterPro" id="IPR043136">
    <property type="entry name" value="B30.2/SPRY_sf"/>
</dbReference>
<evidence type="ECO:0000313" key="3">
    <source>
        <dbReference type="Proteomes" id="UP000001357"/>
    </source>
</evidence>
<evidence type="ECO:0000313" key="2">
    <source>
        <dbReference type="EMBL" id="EDQ85158.1"/>
    </source>
</evidence>
<evidence type="ECO:0000256" key="1">
    <source>
        <dbReference type="SAM" id="MobiDB-lite"/>
    </source>
</evidence>
<reference evidence="2 3" key="1">
    <citation type="journal article" date="2008" name="Nature">
        <title>The genome of the choanoflagellate Monosiga brevicollis and the origin of metazoans.</title>
        <authorList>
            <consortium name="JGI Sequencing"/>
            <person name="King N."/>
            <person name="Westbrook M.J."/>
            <person name="Young S.L."/>
            <person name="Kuo A."/>
            <person name="Abedin M."/>
            <person name="Chapman J."/>
            <person name="Fairclough S."/>
            <person name="Hellsten U."/>
            <person name="Isogai Y."/>
            <person name="Letunic I."/>
            <person name="Marr M."/>
            <person name="Pincus D."/>
            <person name="Putnam N."/>
            <person name="Rokas A."/>
            <person name="Wright K.J."/>
            <person name="Zuzow R."/>
            <person name="Dirks W."/>
            <person name="Good M."/>
            <person name="Goodstein D."/>
            <person name="Lemons D."/>
            <person name="Li W."/>
            <person name="Lyons J.B."/>
            <person name="Morris A."/>
            <person name="Nichols S."/>
            <person name="Richter D.J."/>
            <person name="Salamov A."/>
            <person name="Bork P."/>
            <person name="Lim W.A."/>
            <person name="Manning G."/>
            <person name="Miller W.T."/>
            <person name="McGinnis W."/>
            <person name="Shapiro H."/>
            <person name="Tjian R."/>
            <person name="Grigoriev I.V."/>
            <person name="Rokhsar D."/>
        </authorList>
    </citation>
    <scope>NUCLEOTIDE SEQUENCE [LARGE SCALE GENOMIC DNA]</scope>
    <source>
        <strain evidence="3">MX1 / ATCC 50154</strain>
    </source>
</reference>
<dbReference type="AlphaFoldDB" id="A9VBB3"/>
<sequence>MASPLYHKYCSKCGTATEQLGQYCRNCGNCVLGQAEEDDALSYKPPSLVKHTDALPGSFSPYSGCFEIEEQAQTITITKKGGNAWATAWMTDPMKISDICYFEVELKQNLSGCLGFIQKPEGFMASGSPLCLTHLHGDDGHCGKQNGVWTCVLTGAGNFRTTPAAGRPGPAPKAKDKLGFLVDFFSNRIILYVNGKRHGTMCSGIREIKGGIVFALSVSAAGHAFIINRDAKLPPETEQLRRTLQAQQDFIERACGRLELKAREVRQLKQAREIDEATLQAAIKERDALRRRLAEFEAAGSTASEPQFAPKASATTPESCK</sequence>
<keyword evidence="3" id="KW-1185">Reference proteome</keyword>
<dbReference type="InParanoid" id="A9VBB3"/>
<feature type="region of interest" description="Disordered" evidence="1">
    <location>
        <begin position="296"/>
        <end position="321"/>
    </location>
</feature>
<gene>
    <name evidence="2" type="ORF">MONBRDRAFT_12131</name>
</gene>